<feature type="transmembrane region" description="Helical" evidence="3">
    <location>
        <begin position="12"/>
        <end position="30"/>
    </location>
</feature>
<name>A0AAN4Z5W4_9BILA</name>
<dbReference type="Gene3D" id="3.40.50.1820">
    <property type="entry name" value="alpha/beta hydrolase"/>
    <property type="match status" value="1"/>
</dbReference>
<sequence>SHGSVQQQAVMVCCWVVVAIGAIPAALFLYSRFVSQKPTVYVKVGTKWAETLRKIPAMHETYTPTWWCPFGWAQTIARELFRDLPRLDWEREMMRYPDGGQSALDWLHPKDEQLREDQTTPIVVFLPGITGSTHTAAYLLHAAVEVHARGWRIAVANGRGAGGVELLTPRFYNAGTAECTEDLGEVLKKVSAQYPDAKKFACGFSLGGMILWNYLATCETPEDARVDSAMVVSSPWHSMKTTESLEEPFNCFIFNKGVLRSCLNVIQPFKEMFKGKIDWEHVMASETMRHFDARFIAPLAGCASVEEYYTTTSLAPKVDRIPVPTLTVNAADDCFSPTHSIPFDDVCRSANVAVCLTAHGGHTAFMQAANPNHPGFIEKLIVQYGDAVFSE</sequence>
<accession>A0AAN4Z5W4</accession>
<dbReference type="PANTHER" id="PTHR10794">
    <property type="entry name" value="ABHYDROLASE DOMAIN-CONTAINING PROTEIN"/>
    <property type="match status" value="1"/>
</dbReference>
<dbReference type="Pfam" id="PF12146">
    <property type="entry name" value="Hydrolase_4"/>
    <property type="match status" value="1"/>
</dbReference>
<dbReference type="InterPro" id="IPR050960">
    <property type="entry name" value="AB_hydrolase_4_sf"/>
</dbReference>
<evidence type="ECO:0000313" key="6">
    <source>
        <dbReference type="Proteomes" id="UP001328107"/>
    </source>
</evidence>
<organism evidence="5 6">
    <name type="scientific">Pristionchus mayeri</name>
    <dbReference type="NCBI Taxonomy" id="1317129"/>
    <lineage>
        <taxon>Eukaryota</taxon>
        <taxon>Metazoa</taxon>
        <taxon>Ecdysozoa</taxon>
        <taxon>Nematoda</taxon>
        <taxon>Chromadorea</taxon>
        <taxon>Rhabditida</taxon>
        <taxon>Rhabditina</taxon>
        <taxon>Diplogasteromorpha</taxon>
        <taxon>Diplogasteroidea</taxon>
        <taxon>Neodiplogasteridae</taxon>
        <taxon>Pristionchus</taxon>
    </lineage>
</organism>
<dbReference type="InterPro" id="IPR022742">
    <property type="entry name" value="Hydrolase_4"/>
</dbReference>
<evidence type="ECO:0000313" key="5">
    <source>
        <dbReference type="EMBL" id="GMR31245.1"/>
    </source>
</evidence>
<dbReference type="InterPro" id="IPR029058">
    <property type="entry name" value="AB_hydrolase_fold"/>
</dbReference>
<dbReference type="GO" id="GO:0051792">
    <property type="term" value="P:medium-chain fatty acid biosynthetic process"/>
    <property type="evidence" value="ECO:0007669"/>
    <property type="project" value="TreeGrafter"/>
</dbReference>
<dbReference type="EMBL" id="BTRK01000001">
    <property type="protein sequence ID" value="GMR31245.1"/>
    <property type="molecule type" value="Genomic_DNA"/>
</dbReference>
<dbReference type="Proteomes" id="UP001328107">
    <property type="component" value="Unassembled WGS sequence"/>
</dbReference>
<keyword evidence="6" id="KW-1185">Reference proteome</keyword>
<feature type="non-terminal residue" evidence="5">
    <location>
        <position position="1"/>
    </location>
</feature>
<feature type="domain" description="Serine aminopeptidase S33" evidence="4">
    <location>
        <begin position="122"/>
        <end position="248"/>
    </location>
</feature>
<feature type="active site" description="Charge relay system" evidence="2">
    <location>
        <position position="362"/>
    </location>
</feature>
<evidence type="ECO:0000256" key="2">
    <source>
        <dbReference type="PIRSR" id="PIRSR005211-1"/>
    </source>
</evidence>
<evidence type="ECO:0000256" key="3">
    <source>
        <dbReference type="SAM" id="Phobius"/>
    </source>
</evidence>
<dbReference type="InterPro" id="IPR012020">
    <property type="entry name" value="ABHD4"/>
</dbReference>
<dbReference type="AlphaFoldDB" id="A0AAN4Z5W4"/>
<dbReference type="GO" id="GO:0051793">
    <property type="term" value="P:medium-chain fatty acid catabolic process"/>
    <property type="evidence" value="ECO:0007669"/>
    <property type="project" value="TreeGrafter"/>
</dbReference>
<dbReference type="GO" id="GO:0008126">
    <property type="term" value="F:acetylesterase activity"/>
    <property type="evidence" value="ECO:0007669"/>
    <property type="project" value="TreeGrafter"/>
</dbReference>
<comment type="similarity">
    <text evidence="1">Belongs to the AB hydrolase superfamily. AB hydrolase 4 family.</text>
</comment>
<keyword evidence="3" id="KW-0472">Membrane</keyword>
<feature type="non-terminal residue" evidence="5">
    <location>
        <position position="391"/>
    </location>
</feature>
<gene>
    <name evidence="5" type="ORF">PMAYCL1PPCAC_01440</name>
</gene>
<feature type="active site" description="Charge relay system" evidence="2">
    <location>
        <position position="333"/>
    </location>
</feature>
<keyword evidence="3" id="KW-1133">Transmembrane helix</keyword>
<dbReference type="PANTHER" id="PTHR10794:SF63">
    <property type="entry name" value="ALPHA_BETA HYDROLASE 1, ISOFORM A"/>
    <property type="match status" value="1"/>
</dbReference>
<reference evidence="6" key="1">
    <citation type="submission" date="2022-10" db="EMBL/GenBank/DDBJ databases">
        <title>Genome assembly of Pristionchus species.</title>
        <authorList>
            <person name="Yoshida K."/>
            <person name="Sommer R.J."/>
        </authorList>
    </citation>
    <scope>NUCLEOTIDE SEQUENCE [LARGE SCALE GENOMIC DNA]</scope>
    <source>
        <strain evidence="6">RS5460</strain>
    </source>
</reference>
<protein>
    <recommendedName>
        <fullName evidence="4">Serine aminopeptidase S33 domain-containing protein</fullName>
    </recommendedName>
</protein>
<dbReference type="SUPFAM" id="SSF53474">
    <property type="entry name" value="alpha/beta-Hydrolases"/>
    <property type="match status" value="1"/>
</dbReference>
<dbReference type="PIRSF" id="PIRSF005211">
    <property type="entry name" value="Ab_hydro_YheT"/>
    <property type="match status" value="1"/>
</dbReference>
<dbReference type="GO" id="GO:0047372">
    <property type="term" value="F:monoacylglycerol lipase activity"/>
    <property type="evidence" value="ECO:0007669"/>
    <property type="project" value="TreeGrafter"/>
</dbReference>
<comment type="caution">
    <text evidence="5">The sequence shown here is derived from an EMBL/GenBank/DDBJ whole genome shotgun (WGS) entry which is preliminary data.</text>
</comment>
<evidence type="ECO:0000259" key="4">
    <source>
        <dbReference type="Pfam" id="PF12146"/>
    </source>
</evidence>
<feature type="active site" description="Charge relay system" evidence="2">
    <location>
        <position position="205"/>
    </location>
</feature>
<keyword evidence="3" id="KW-0812">Transmembrane</keyword>
<proteinExistence type="inferred from homology"/>
<evidence type="ECO:0000256" key="1">
    <source>
        <dbReference type="ARBA" id="ARBA00010884"/>
    </source>
</evidence>